<accession>A0AAV4FGH2</accession>
<dbReference type="Proteomes" id="UP000762676">
    <property type="component" value="Unassembled WGS sequence"/>
</dbReference>
<dbReference type="CDD" id="cd00104">
    <property type="entry name" value="KAZAL_FS"/>
    <property type="match status" value="1"/>
</dbReference>
<keyword evidence="2" id="KW-1185">Reference proteome</keyword>
<evidence type="ECO:0000313" key="1">
    <source>
        <dbReference type="EMBL" id="GFR71496.1"/>
    </source>
</evidence>
<sequence length="119" mass="13497">MLRYLKTGFLLPSEVIELGKLSCFIVSLSTPTMSRSIFKILIFLAICAAFSDCFIKKSKSVCASDGKLYDSRSQMNAAANRKNITLTVVKRRKCRKIILKPPPYVFRRPILKDTSRFGQ</sequence>
<dbReference type="EMBL" id="BMAT01004292">
    <property type="protein sequence ID" value="GFR71496.1"/>
    <property type="molecule type" value="Genomic_DNA"/>
</dbReference>
<organism evidence="1 2">
    <name type="scientific">Elysia marginata</name>
    <dbReference type="NCBI Taxonomy" id="1093978"/>
    <lineage>
        <taxon>Eukaryota</taxon>
        <taxon>Metazoa</taxon>
        <taxon>Spiralia</taxon>
        <taxon>Lophotrochozoa</taxon>
        <taxon>Mollusca</taxon>
        <taxon>Gastropoda</taxon>
        <taxon>Heterobranchia</taxon>
        <taxon>Euthyneura</taxon>
        <taxon>Panpulmonata</taxon>
        <taxon>Sacoglossa</taxon>
        <taxon>Placobranchoidea</taxon>
        <taxon>Plakobranchidae</taxon>
        <taxon>Elysia</taxon>
    </lineage>
</organism>
<protein>
    <submittedName>
        <fullName evidence="1">Uncharacterized protein</fullName>
    </submittedName>
</protein>
<name>A0AAV4FGH2_9GAST</name>
<comment type="caution">
    <text evidence="1">The sequence shown here is derived from an EMBL/GenBank/DDBJ whole genome shotgun (WGS) entry which is preliminary data.</text>
</comment>
<dbReference type="InterPro" id="IPR036058">
    <property type="entry name" value="Kazal_dom_sf"/>
</dbReference>
<proteinExistence type="predicted"/>
<dbReference type="SUPFAM" id="SSF100895">
    <property type="entry name" value="Kazal-type serine protease inhibitors"/>
    <property type="match status" value="1"/>
</dbReference>
<reference evidence="1 2" key="1">
    <citation type="journal article" date="2021" name="Elife">
        <title>Chloroplast acquisition without the gene transfer in kleptoplastic sea slugs, Plakobranchus ocellatus.</title>
        <authorList>
            <person name="Maeda T."/>
            <person name="Takahashi S."/>
            <person name="Yoshida T."/>
            <person name="Shimamura S."/>
            <person name="Takaki Y."/>
            <person name="Nagai Y."/>
            <person name="Toyoda A."/>
            <person name="Suzuki Y."/>
            <person name="Arimoto A."/>
            <person name="Ishii H."/>
            <person name="Satoh N."/>
            <person name="Nishiyama T."/>
            <person name="Hasebe M."/>
            <person name="Maruyama T."/>
            <person name="Minagawa J."/>
            <person name="Obokata J."/>
            <person name="Shigenobu S."/>
        </authorList>
    </citation>
    <scope>NUCLEOTIDE SEQUENCE [LARGE SCALE GENOMIC DNA]</scope>
</reference>
<gene>
    <name evidence="1" type="ORF">ElyMa_002095400</name>
</gene>
<dbReference type="AlphaFoldDB" id="A0AAV4FGH2"/>
<evidence type="ECO:0000313" key="2">
    <source>
        <dbReference type="Proteomes" id="UP000762676"/>
    </source>
</evidence>
<dbReference type="Gene3D" id="3.30.60.30">
    <property type="match status" value="1"/>
</dbReference>